<dbReference type="Proteomes" id="UP000807716">
    <property type="component" value="Unassembled WGS sequence"/>
</dbReference>
<protein>
    <submittedName>
        <fullName evidence="2">Uncharacterized protein</fullName>
    </submittedName>
</protein>
<evidence type="ECO:0000313" key="3">
    <source>
        <dbReference type="Proteomes" id="UP000807716"/>
    </source>
</evidence>
<organism evidence="2 3">
    <name type="scientific">Actinomortierella ambigua</name>
    <dbReference type="NCBI Taxonomy" id="1343610"/>
    <lineage>
        <taxon>Eukaryota</taxon>
        <taxon>Fungi</taxon>
        <taxon>Fungi incertae sedis</taxon>
        <taxon>Mucoromycota</taxon>
        <taxon>Mortierellomycotina</taxon>
        <taxon>Mortierellomycetes</taxon>
        <taxon>Mortierellales</taxon>
        <taxon>Mortierellaceae</taxon>
        <taxon>Actinomortierella</taxon>
    </lineage>
</organism>
<feature type="non-terminal residue" evidence="2">
    <location>
        <position position="1"/>
    </location>
</feature>
<name>A0A9P6PLH5_9FUNG</name>
<proteinExistence type="predicted"/>
<keyword evidence="3" id="KW-1185">Reference proteome</keyword>
<sequence length="107" mass="10724">TATTATTTTSSTTSTTTATASAVPLSGPTTSTSTFIPSPATASTAIPAFHDHESTYPWGTSFADGTTPDSTTTTVLARIIELSTVVAFNTTVLWRLLSAGGLSGHGG</sequence>
<dbReference type="EMBL" id="JAAAJB010001514">
    <property type="protein sequence ID" value="KAG0247841.1"/>
    <property type="molecule type" value="Genomic_DNA"/>
</dbReference>
<dbReference type="AlphaFoldDB" id="A0A9P6PLH5"/>
<gene>
    <name evidence="2" type="ORF">DFQ27_001534</name>
</gene>
<feature type="region of interest" description="Disordered" evidence="1">
    <location>
        <begin position="1"/>
        <end position="38"/>
    </location>
</feature>
<feature type="non-terminal residue" evidence="2">
    <location>
        <position position="107"/>
    </location>
</feature>
<accession>A0A9P6PLH5</accession>
<reference evidence="2" key="1">
    <citation type="journal article" date="2020" name="Fungal Divers.">
        <title>Resolving the Mortierellaceae phylogeny through synthesis of multi-gene phylogenetics and phylogenomics.</title>
        <authorList>
            <person name="Vandepol N."/>
            <person name="Liber J."/>
            <person name="Desiro A."/>
            <person name="Na H."/>
            <person name="Kennedy M."/>
            <person name="Barry K."/>
            <person name="Grigoriev I.V."/>
            <person name="Miller A.N."/>
            <person name="O'Donnell K."/>
            <person name="Stajich J.E."/>
            <person name="Bonito G."/>
        </authorList>
    </citation>
    <scope>NUCLEOTIDE SEQUENCE</scope>
    <source>
        <strain evidence="2">BC1065</strain>
    </source>
</reference>
<evidence type="ECO:0000256" key="1">
    <source>
        <dbReference type="SAM" id="MobiDB-lite"/>
    </source>
</evidence>
<comment type="caution">
    <text evidence="2">The sequence shown here is derived from an EMBL/GenBank/DDBJ whole genome shotgun (WGS) entry which is preliminary data.</text>
</comment>
<evidence type="ECO:0000313" key="2">
    <source>
        <dbReference type="EMBL" id="KAG0247841.1"/>
    </source>
</evidence>